<sequence>MPSHNCIGRQSFRARKYLDFKDLLLFPSLRFFASRLVKSTMVRGQRGVDTWTQRPSYTAYKSPYGPVGTIAAGFGASAGIFALFFFAEVPKVRNDILSKMPFIGDYYVREVPPEDNPF</sequence>
<gene>
    <name evidence="2" type="ORF">GJ744_002552</name>
</gene>
<keyword evidence="3" id="KW-1185">Reference proteome</keyword>
<keyword evidence="1" id="KW-1133">Transmembrane helix</keyword>
<dbReference type="InterPro" id="IPR019182">
    <property type="entry name" value="Cytochrome_b-c1_su10_fun"/>
</dbReference>
<evidence type="ECO:0000313" key="3">
    <source>
        <dbReference type="Proteomes" id="UP000606974"/>
    </source>
</evidence>
<dbReference type="EMBL" id="JAACFV010000144">
    <property type="protein sequence ID" value="KAF7504230.1"/>
    <property type="molecule type" value="Genomic_DNA"/>
</dbReference>
<name>A0A8H7AFG9_9EURO</name>
<dbReference type="GO" id="GO:0006122">
    <property type="term" value="P:mitochondrial electron transport, ubiquinol to cytochrome c"/>
    <property type="evidence" value="ECO:0007669"/>
    <property type="project" value="InterPro"/>
</dbReference>
<dbReference type="OrthoDB" id="2391627at2759"/>
<feature type="transmembrane region" description="Helical" evidence="1">
    <location>
        <begin position="64"/>
        <end position="87"/>
    </location>
</feature>
<protein>
    <recommendedName>
        <fullName evidence="4">Cytochrome b-c1 complex subunit 10</fullName>
    </recommendedName>
</protein>
<dbReference type="Proteomes" id="UP000606974">
    <property type="component" value="Unassembled WGS sequence"/>
</dbReference>
<evidence type="ECO:0008006" key="4">
    <source>
        <dbReference type="Google" id="ProtNLM"/>
    </source>
</evidence>
<keyword evidence="1" id="KW-0812">Transmembrane</keyword>
<dbReference type="AlphaFoldDB" id="A0A8H7AFG9"/>
<dbReference type="PANTHER" id="PTHR28254">
    <property type="entry name" value="CYTOCHROME B-C1 COMPLEX SUBUNIT 10"/>
    <property type="match status" value="1"/>
</dbReference>
<comment type="caution">
    <text evidence="2">The sequence shown here is derived from an EMBL/GenBank/DDBJ whole genome shotgun (WGS) entry which is preliminary data.</text>
</comment>
<proteinExistence type="predicted"/>
<evidence type="ECO:0000313" key="2">
    <source>
        <dbReference type="EMBL" id="KAF7504230.1"/>
    </source>
</evidence>
<dbReference type="GO" id="GO:0005739">
    <property type="term" value="C:mitochondrion"/>
    <property type="evidence" value="ECO:0007669"/>
    <property type="project" value="GOC"/>
</dbReference>
<organism evidence="2 3">
    <name type="scientific">Endocarpon pusillum</name>
    <dbReference type="NCBI Taxonomy" id="364733"/>
    <lineage>
        <taxon>Eukaryota</taxon>
        <taxon>Fungi</taxon>
        <taxon>Dikarya</taxon>
        <taxon>Ascomycota</taxon>
        <taxon>Pezizomycotina</taxon>
        <taxon>Eurotiomycetes</taxon>
        <taxon>Chaetothyriomycetidae</taxon>
        <taxon>Verrucariales</taxon>
        <taxon>Verrucariaceae</taxon>
        <taxon>Endocarpon</taxon>
    </lineage>
</organism>
<keyword evidence="1" id="KW-0472">Membrane</keyword>
<dbReference type="PANTHER" id="PTHR28254:SF1">
    <property type="entry name" value="CYTOCHROME B-C1 COMPLEX SUBUNIT 10, MITOCHONDRIAL"/>
    <property type="match status" value="1"/>
</dbReference>
<evidence type="ECO:0000256" key="1">
    <source>
        <dbReference type="SAM" id="Phobius"/>
    </source>
</evidence>
<dbReference type="Pfam" id="PF09796">
    <property type="entry name" value="QCR10"/>
    <property type="match status" value="1"/>
</dbReference>
<reference evidence="2" key="1">
    <citation type="submission" date="2020-02" db="EMBL/GenBank/DDBJ databases">
        <authorList>
            <person name="Palmer J.M."/>
        </authorList>
    </citation>
    <scope>NUCLEOTIDE SEQUENCE</scope>
    <source>
        <strain evidence="2">EPUS1.4</strain>
        <tissue evidence="2">Thallus</tissue>
    </source>
</reference>
<accession>A0A8H7AFG9</accession>